<gene>
    <name evidence="1" type="ORF">Srubr_36160</name>
</gene>
<keyword evidence="2" id="KW-1185">Reference proteome</keyword>
<protein>
    <submittedName>
        <fullName evidence="1">Uncharacterized protein</fullName>
    </submittedName>
</protein>
<dbReference type="Proteomes" id="UP000646738">
    <property type="component" value="Unassembled WGS sequence"/>
</dbReference>
<evidence type="ECO:0000313" key="2">
    <source>
        <dbReference type="Proteomes" id="UP000646738"/>
    </source>
</evidence>
<proteinExistence type="predicted"/>
<dbReference type="RefSeq" id="WP_189989581.1">
    <property type="nucleotide sequence ID" value="NZ_BNCB01000001.1"/>
</dbReference>
<reference evidence="2" key="1">
    <citation type="submission" date="2023-07" db="EMBL/GenBank/DDBJ databases">
        <title>Whole genome shotgun sequence of Streptomyces achromogenes subsp. rubradiris NBRC 14000.</title>
        <authorList>
            <person name="Komaki H."/>
            <person name="Tamura T."/>
        </authorList>
    </citation>
    <scope>NUCLEOTIDE SEQUENCE [LARGE SCALE GENOMIC DNA]</scope>
    <source>
        <strain evidence="2">NBRC 14000</strain>
    </source>
</reference>
<sequence>MTGWLRRRAAKRDHEAMLRQRVDHELLKRTVTRGLAEVRRTARGVRQPAFAAAAEEVIREAEQISTQFMIDAIVCWNFGVRGNGLPPEDSRRMVVREYLSWRAHMDVCVQKLRRYADQAQ</sequence>
<comment type="caution">
    <text evidence="1">The sequence shown here is derived from an EMBL/GenBank/DDBJ whole genome shotgun (WGS) entry which is preliminary data.</text>
</comment>
<evidence type="ECO:0000313" key="1">
    <source>
        <dbReference type="EMBL" id="GHI53770.1"/>
    </source>
</evidence>
<accession>A0ABQ3RD34</accession>
<dbReference type="EMBL" id="BNEA01000015">
    <property type="protein sequence ID" value="GHI53770.1"/>
    <property type="molecule type" value="Genomic_DNA"/>
</dbReference>
<organism evidence="1 2">
    <name type="scientific">Streptomyces rubradiris</name>
    <name type="common">Streptomyces achromogenes subsp. rubradiris</name>
    <dbReference type="NCBI Taxonomy" id="285531"/>
    <lineage>
        <taxon>Bacteria</taxon>
        <taxon>Bacillati</taxon>
        <taxon>Actinomycetota</taxon>
        <taxon>Actinomycetes</taxon>
        <taxon>Kitasatosporales</taxon>
        <taxon>Streptomycetaceae</taxon>
        <taxon>Streptomyces</taxon>
    </lineage>
</organism>
<name>A0ABQ3RD34_STRRR</name>